<accession>A0AAW0FUI3</accession>
<protein>
    <recommendedName>
        <fullName evidence="5">Nucleolar protein 16</fullName>
    </recommendedName>
</protein>
<organism evidence="2 4">
    <name type="scientific">Cerrena zonata</name>
    <dbReference type="NCBI Taxonomy" id="2478898"/>
    <lineage>
        <taxon>Eukaryota</taxon>
        <taxon>Fungi</taxon>
        <taxon>Dikarya</taxon>
        <taxon>Basidiomycota</taxon>
        <taxon>Agaricomycotina</taxon>
        <taxon>Agaricomycetes</taxon>
        <taxon>Polyporales</taxon>
        <taxon>Cerrenaceae</taxon>
        <taxon>Cerrena</taxon>
    </lineage>
</organism>
<evidence type="ECO:0008006" key="5">
    <source>
        <dbReference type="Google" id="ProtNLM"/>
    </source>
</evidence>
<comment type="caution">
    <text evidence="2">The sequence shown here is derived from an EMBL/GenBank/DDBJ whole genome shotgun (WGS) entry which is preliminary data.</text>
</comment>
<evidence type="ECO:0000313" key="4">
    <source>
        <dbReference type="Proteomes" id="UP001385951"/>
    </source>
</evidence>
<proteinExistence type="predicted"/>
<dbReference type="EMBL" id="JASBNA010000025">
    <property type="protein sequence ID" value="KAK7684486.1"/>
    <property type="molecule type" value="Genomic_DNA"/>
</dbReference>
<feature type="region of interest" description="Disordered" evidence="1">
    <location>
        <begin position="1"/>
        <end position="27"/>
    </location>
</feature>
<dbReference type="AlphaFoldDB" id="A0AAW0FUI3"/>
<dbReference type="EMBL" id="JASBNA010000006">
    <property type="protein sequence ID" value="KAK7690566.1"/>
    <property type="molecule type" value="Genomic_DNA"/>
</dbReference>
<name>A0AAW0FUI3_9APHY</name>
<feature type="compositionally biased region" description="Basic residues" evidence="1">
    <location>
        <begin position="1"/>
        <end position="16"/>
    </location>
</feature>
<dbReference type="Proteomes" id="UP001385951">
    <property type="component" value="Unassembled WGS sequence"/>
</dbReference>
<evidence type="ECO:0000256" key="1">
    <source>
        <dbReference type="SAM" id="MobiDB-lite"/>
    </source>
</evidence>
<evidence type="ECO:0000313" key="2">
    <source>
        <dbReference type="EMBL" id="KAK7684486.1"/>
    </source>
</evidence>
<sequence>MSAPRGKGKRIRRAKRSTGSDSENKKDTYYARNTAARRKYQVQYNQVQRLTRRKVGKVNLAALRETKWQELKGTRPVFNNTICCRGGALDPDRSIDMKTREDKVIKYLQGWKVSLSDKYAYRSDPNGWVSKYVEELSCRIDAELRDVLLYLDQPSDVQGSAKWMEVVHGSRRMIALHHQERELILQGLDIPLLAFQSCVSIPYGNRVNRREFRRLYGF</sequence>
<evidence type="ECO:0000313" key="3">
    <source>
        <dbReference type="EMBL" id="KAK7690566.1"/>
    </source>
</evidence>
<keyword evidence="4" id="KW-1185">Reference proteome</keyword>
<reference evidence="2 4" key="1">
    <citation type="submission" date="2022-09" db="EMBL/GenBank/DDBJ databases">
        <authorList>
            <person name="Palmer J.M."/>
        </authorList>
    </citation>
    <scope>NUCLEOTIDE SEQUENCE [LARGE SCALE GENOMIC DNA]</scope>
    <source>
        <strain evidence="2 4">DSM 7382</strain>
    </source>
</reference>
<gene>
    <name evidence="3" type="ORF">QCA50_005664</name>
    <name evidence="2" type="ORF">QCA50_012433</name>
</gene>